<proteinExistence type="predicted"/>
<gene>
    <name evidence="1" type="ORF">ENL07_05840</name>
</gene>
<accession>A0A7C5DF95</accession>
<reference evidence="1" key="1">
    <citation type="journal article" date="2020" name="mSystems">
        <title>Genome- and Community-Level Interaction Insights into Carbon Utilization and Element Cycling Functions of Hydrothermarchaeota in Hydrothermal Sediment.</title>
        <authorList>
            <person name="Zhou Z."/>
            <person name="Liu Y."/>
            <person name="Xu W."/>
            <person name="Pan J."/>
            <person name="Luo Z.H."/>
            <person name="Li M."/>
        </authorList>
    </citation>
    <scope>NUCLEOTIDE SEQUENCE [LARGE SCALE GENOMIC DNA]</scope>
    <source>
        <strain evidence="1">HyVt-633</strain>
    </source>
</reference>
<dbReference type="Proteomes" id="UP000886058">
    <property type="component" value="Unassembled WGS sequence"/>
</dbReference>
<feature type="non-terminal residue" evidence="1">
    <location>
        <position position="103"/>
    </location>
</feature>
<protein>
    <submittedName>
        <fullName evidence="1">Lytic transglycosylase</fullName>
    </submittedName>
</protein>
<name>A0A7C5DF95_9CHLB</name>
<dbReference type="EMBL" id="DRSQ01000122">
    <property type="protein sequence ID" value="HHE32148.1"/>
    <property type="molecule type" value="Genomic_DNA"/>
</dbReference>
<evidence type="ECO:0000313" key="1">
    <source>
        <dbReference type="EMBL" id="HHE32148.1"/>
    </source>
</evidence>
<sequence>MCHDLLLCDFIKSAKLVKKKLQSGFFLFCVIVQIACFHSESLGEQYFSVPEMSASRITAVLDSLVRTTYVQPDRFYSERSAESGNFFPKEFIPQFTDSVYVSR</sequence>
<comment type="caution">
    <text evidence="1">The sequence shown here is derived from an EMBL/GenBank/DDBJ whole genome shotgun (WGS) entry which is preliminary data.</text>
</comment>
<organism evidence="1">
    <name type="scientific">Chlorobaculum parvum</name>
    <dbReference type="NCBI Taxonomy" id="274539"/>
    <lineage>
        <taxon>Bacteria</taxon>
        <taxon>Pseudomonadati</taxon>
        <taxon>Chlorobiota</taxon>
        <taxon>Chlorobiia</taxon>
        <taxon>Chlorobiales</taxon>
        <taxon>Chlorobiaceae</taxon>
        <taxon>Chlorobaculum</taxon>
    </lineage>
</organism>
<dbReference type="AlphaFoldDB" id="A0A7C5DF95"/>